<dbReference type="RefSeq" id="WP_146018174.1">
    <property type="nucleotide sequence ID" value="NZ_CACRSS010000021.1"/>
</dbReference>
<organism evidence="1">
    <name type="scientific">Akkermansia muciniphila</name>
    <dbReference type="NCBI Taxonomy" id="239935"/>
    <lineage>
        <taxon>Bacteria</taxon>
        <taxon>Pseudomonadati</taxon>
        <taxon>Verrucomicrobiota</taxon>
        <taxon>Verrucomicrobiia</taxon>
        <taxon>Verrucomicrobiales</taxon>
        <taxon>Akkermansiaceae</taxon>
        <taxon>Akkermansia</taxon>
    </lineage>
</organism>
<sequence>MNNIIINCTLGIACIFVAQGDSVTFDRNVSIPVYPQELLEEKVGDSLLLLREMLVNNELEKFYEKAKADLQASSVTTELTKDELVERLWILYYISLAPMYPLSLESGGGRYNNDDDISVKYSACTFLDSIFVEKIANDLDVQVDQIKFLYAEYYSRILKNLRESYDPLLEKKEKNRLDLLNKGNFNNKLKNWEEGVNYRNHLGRLRTRNEIIKFKIDSLEEDFAPMLVRYFSNKAKDVRKYLKMAGYENREANDLIDRSIGRNPKTEFLYKGRPMMKK</sequence>
<accession>A0A6N2VHL8</accession>
<name>A0A6N2VHL8_9BACT</name>
<proteinExistence type="predicted"/>
<reference evidence="1" key="1">
    <citation type="submission" date="2019-11" db="EMBL/GenBank/DDBJ databases">
        <authorList>
            <person name="Feng L."/>
        </authorList>
    </citation>
    <scope>NUCLEOTIDE SEQUENCE</scope>
    <source>
        <strain evidence="1">AMuciniphilaLFYP55</strain>
    </source>
</reference>
<gene>
    <name evidence="1" type="ORF">AMLFYP55_01490</name>
</gene>
<protein>
    <submittedName>
        <fullName evidence="1">Uncharacterized protein</fullName>
    </submittedName>
</protein>
<dbReference type="EMBL" id="CACRSS010000021">
    <property type="protein sequence ID" value="VYT28422.1"/>
    <property type="molecule type" value="Genomic_DNA"/>
</dbReference>
<dbReference type="AlphaFoldDB" id="A0A6N2VHL8"/>
<evidence type="ECO:0000313" key="1">
    <source>
        <dbReference type="EMBL" id="VYT28422.1"/>
    </source>
</evidence>
<dbReference type="OrthoDB" id="199678at2"/>